<dbReference type="GO" id="GO:0005737">
    <property type="term" value="C:cytoplasm"/>
    <property type="evidence" value="ECO:0007669"/>
    <property type="project" value="TreeGrafter"/>
</dbReference>
<dbReference type="InterPro" id="IPR051783">
    <property type="entry name" value="NAD(P)-dependent_oxidoreduct"/>
</dbReference>
<dbReference type="SUPFAM" id="SSF51735">
    <property type="entry name" value="NAD(P)-binding Rossmann-fold domains"/>
    <property type="match status" value="1"/>
</dbReference>
<feature type="domain" description="NAD-dependent epimerase/dehydratase" evidence="1">
    <location>
        <begin position="13"/>
        <end position="217"/>
    </location>
</feature>
<dbReference type="InterPro" id="IPR036291">
    <property type="entry name" value="NAD(P)-bd_dom_sf"/>
</dbReference>
<reference evidence="2 3" key="1">
    <citation type="submission" date="2019-01" db="EMBL/GenBank/DDBJ databases">
        <title>Draft genome sequence of Dictyobacter sp. Uno17.</title>
        <authorList>
            <person name="Wang C.M."/>
            <person name="Zheng Y."/>
            <person name="Sakai Y."/>
            <person name="Abe K."/>
            <person name="Yokota A."/>
            <person name="Yabe S."/>
        </authorList>
    </citation>
    <scope>NUCLEOTIDE SEQUENCE [LARGE SCALE GENOMIC DNA]</scope>
    <source>
        <strain evidence="2 3">Uno17</strain>
    </source>
</reference>
<name>A0A5A5TKB2_9CHLR</name>
<dbReference type="PANTHER" id="PTHR48079:SF6">
    <property type="entry name" value="NAD(P)-BINDING DOMAIN-CONTAINING PROTEIN-RELATED"/>
    <property type="match status" value="1"/>
</dbReference>
<keyword evidence="3" id="KW-1185">Reference proteome</keyword>
<dbReference type="EMBL" id="BIXY01000134">
    <property type="protein sequence ID" value="GCF11695.1"/>
    <property type="molecule type" value="Genomic_DNA"/>
</dbReference>
<protein>
    <submittedName>
        <fullName evidence="2">Epimerase</fullName>
    </submittedName>
</protein>
<evidence type="ECO:0000313" key="3">
    <source>
        <dbReference type="Proteomes" id="UP000322530"/>
    </source>
</evidence>
<dbReference type="PANTHER" id="PTHR48079">
    <property type="entry name" value="PROTEIN YEEZ"/>
    <property type="match status" value="1"/>
</dbReference>
<sequence>MKNIRQELHVIFGTGPVGLTLAEQLEAAGKQVRLVNRSGKGQAPAGVELVAGDALQSDVVRNLCQGAATVYHCANVSYEQQVAIIPRLQESIIEGVAPTGAKLIVTDTLYMYGQTHGQVMKERSPNAAITRKGQMRARVAEAYLTAHREGKVRIALGRAADFFGPRVLNSALGDRVFPAALAGKSIQLLGNIDLPHCYSYIGDVARGLALLGEHDEALGRVWHVPVVTPVVTQRDMAQLIGKTLGKPVHIQAFPKLAIQALGLFNPFMHEFVEMFYQYTEPQIVDASAIEQAFGLHATPLDEAIHATVQWYQEQQVNV</sequence>
<dbReference type="OrthoDB" id="112777at2"/>
<dbReference type="InterPro" id="IPR001509">
    <property type="entry name" value="Epimerase_deHydtase"/>
</dbReference>
<comment type="caution">
    <text evidence="2">The sequence shown here is derived from an EMBL/GenBank/DDBJ whole genome shotgun (WGS) entry which is preliminary data.</text>
</comment>
<evidence type="ECO:0000259" key="1">
    <source>
        <dbReference type="Pfam" id="PF01370"/>
    </source>
</evidence>
<accession>A0A5A5TKB2</accession>
<evidence type="ECO:0000313" key="2">
    <source>
        <dbReference type="EMBL" id="GCF11695.1"/>
    </source>
</evidence>
<dbReference type="RefSeq" id="WP_149404508.1">
    <property type="nucleotide sequence ID" value="NZ_BIXY01000134.1"/>
</dbReference>
<dbReference type="Pfam" id="PF01370">
    <property type="entry name" value="Epimerase"/>
    <property type="match status" value="1"/>
</dbReference>
<gene>
    <name evidence="2" type="ORF">KDI_52590</name>
</gene>
<proteinExistence type="predicted"/>
<dbReference type="GO" id="GO:0004029">
    <property type="term" value="F:aldehyde dehydrogenase (NAD+) activity"/>
    <property type="evidence" value="ECO:0007669"/>
    <property type="project" value="TreeGrafter"/>
</dbReference>
<dbReference type="Proteomes" id="UP000322530">
    <property type="component" value="Unassembled WGS sequence"/>
</dbReference>
<organism evidence="2 3">
    <name type="scientific">Dictyobacter arantiisoli</name>
    <dbReference type="NCBI Taxonomy" id="2014874"/>
    <lineage>
        <taxon>Bacteria</taxon>
        <taxon>Bacillati</taxon>
        <taxon>Chloroflexota</taxon>
        <taxon>Ktedonobacteria</taxon>
        <taxon>Ktedonobacterales</taxon>
        <taxon>Dictyobacteraceae</taxon>
        <taxon>Dictyobacter</taxon>
    </lineage>
</organism>
<dbReference type="AlphaFoldDB" id="A0A5A5TKB2"/>
<dbReference type="Gene3D" id="3.40.50.720">
    <property type="entry name" value="NAD(P)-binding Rossmann-like Domain"/>
    <property type="match status" value="1"/>
</dbReference>